<evidence type="ECO:0000313" key="3">
    <source>
        <dbReference type="Proteomes" id="UP000032250"/>
    </source>
</evidence>
<comment type="caution">
    <text evidence="2">The sequence shown here is derived from an EMBL/GenBank/DDBJ whole genome shotgun (WGS) entry which is preliminary data.</text>
</comment>
<evidence type="ECO:0000313" key="2">
    <source>
        <dbReference type="EMBL" id="KIS22553.1"/>
    </source>
</evidence>
<dbReference type="Proteomes" id="UP000032250">
    <property type="component" value="Unassembled WGS sequence"/>
</dbReference>
<dbReference type="OrthoDB" id="2081713at2"/>
<dbReference type="InterPro" id="IPR024042">
    <property type="entry name" value="TM1646-like_dom_sf"/>
</dbReference>
<evidence type="ECO:0008006" key="4">
    <source>
        <dbReference type="Google" id="ProtNLM"/>
    </source>
</evidence>
<keyword evidence="1" id="KW-0175">Coiled coil</keyword>
<dbReference type="AlphaFoldDB" id="A0A0D0ZV82"/>
<dbReference type="EMBL" id="JXSU01000007">
    <property type="protein sequence ID" value="KIS22553.1"/>
    <property type="molecule type" value="Genomic_DNA"/>
</dbReference>
<proteinExistence type="predicted"/>
<feature type="coiled-coil region" evidence="1">
    <location>
        <begin position="101"/>
        <end position="128"/>
    </location>
</feature>
<dbReference type="HOGENOM" id="CLU_121413_2_0_9"/>
<dbReference type="Gene3D" id="1.20.120.490">
    <property type="entry name" value="Hypothetical protein TM1646-like domain"/>
    <property type="match status" value="1"/>
</dbReference>
<dbReference type="PATRIC" id="fig|1379739.3.peg.859"/>
<dbReference type="SUPFAM" id="SSF158397">
    <property type="entry name" value="TM1646-like"/>
    <property type="match status" value="1"/>
</dbReference>
<dbReference type="Pfam" id="PF03885">
    <property type="entry name" value="DUF327"/>
    <property type="match status" value="1"/>
</dbReference>
<dbReference type="RefSeq" id="WP_003488477.1">
    <property type="nucleotide sequence ID" value="NZ_JXSU01000007.1"/>
</dbReference>
<accession>A0A0D0ZV82</accession>
<organism evidence="2 3">
    <name type="scientific">Clostridium botulinum B2 450</name>
    <dbReference type="NCBI Taxonomy" id="1379739"/>
    <lineage>
        <taxon>Bacteria</taxon>
        <taxon>Bacillati</taxon>
        <taxon>Bacillota</taxon>
        <taxon>Clostridia</taxon>
        <taxon>Eubacteriales</taxon>
        <taxon>Clostridiaceae</taxon>
        <taxon>Clostridium</taxon>
    </lineage>
</organism>
<gene>
    <name evidence="2" type="ORF">N495_02755</name>
</gene>
<sequence length="141" mass="16635">MEIKRVGTNSPIQTENKRTIENKKGFSQNFNFARQQKSEQELKKMLEDINKKGNRLAITKCYADVKAYKRMIKEYLKSVLEYMYSVKKDISFWQTQYFITVETVDEKLEELTEMLLSAEKENLDIAKTIDDITGLIVDIYK</sequence>
<dbReference type="InterPro" id="IPR005585">
    <property type="entry name" value="DUF327"/>
</dbReference>
<evidence type="ECO:0000256" key="1">
    <source>
        <dbReference type="SAM" id="Coils"/>
    </source>
</evidence>
<reference evidence="2 3" key="1">
    <citation type="submission" date="2014-06" db="EMBL/GenBank/DDBJ databases">
        <title>Genome characterization of distinct group I Clostridium botulinum lineages.</title>
        <authorList>
            <person name="Giordani F."/>
            <person name="Anselmo A."/>
            <person name="Fillo S."/>
            <person name="Palozzi A.M."/>
            <person name="Fortunato A."/>
            <person name="Gentile B."/>
            <person name="Ciammaruconi A."/>
            <person name="Anniballi F."/>
            <person name="De Medici D."/>
            <person name="Lista F."/>
        </authorList>
    </citation>
    <scope>NUCLEOTIDE SEQUENCE [LARGE SCALE GENOMIC DNA]</scope>
    <source>
        <strain evidence="2 3">B2 450</strain>
    </source>
</reference>
<protein>
    <recommendedName>
        <fullName evidence="4">DUF327 domain-containing protein</fullName>
    </recommendedName>
</protein>
<name>A0A0D0ZV82_CLOBO</name>